<proteinExistence type="predicted"/>
<sequence length="91" mass="10454">MVHFEEEKVIDGLITNAQHISFTVGQWKGDAFPQKQLKVYKSNDLEDELKKLREEPETEPWDVERIGAVLNTNSLTDRSSSWQLPNIAVTL</sequence>
<evidence type="ECO:0000313" key="3">
    <source>
        <dbReference type="WBParaSite" id="ACOC_0000400901-mRNA-1"/>
    </source>
</evidence>
<keyword evidence="2" id="KW-1185">Reference proteome</keyword>
<dbReference type="AlphaFoldDB" id="A0A0R3PI32"/>
<dbReference type="EMBL" id="UYYA01001758">
    <property type="protein sequence ID" value="VDM55595.1"/>
    <property type="molecule type" value="Genomic_DNA"/>
</dbReference>
<evidence type="ECO:0000313" key="2">
    <source>
        <dbReference type="Proteomes" id="UP000267027"/>
    </source>
</evidence>
<gene>
    <name evidence="1" type="ORF">ACOC_LOCUS4010</name>
</gene>
<reference evidence="1 2" key="2">
    <citation type="submission" date="2018-11" db="EMBL/GenBank/DDBJ databases">
        <authorList>
            <consortium name="Pathogen Informatics"/>
        </authorList>
    </citation>
    <scope>NUCLEOTIDE SEQUENCE [LARGE SCALE GENOMIC DNA]</scope>
    <source>
        <strain evidence="1 2">Costa Rica</strain>
    </source>
</reference>
<dbReference type="WBParaSite" id="ACOC_0000400901-mRNA-1">
    <property type="protein sequence ID" value="ACOC_0000400901-mRNA-1"/>
    <property type="gene ID" value="ACOC_0000400901"/>
</dbReference>
<evidence type="ECO:0000313" key="1">
    <source>
        <dbReference type="EMBL" id="VDM55595.1"/>
    </source>
</evidence>
<protein>
    <submittedName>
        <fullName evidence="3">Lipoxygenase domain-containing protein</fullName>
    </submittedName>
</protein>
<accession>A0A0R3PI32</accession>
<organism evidence="3">
    <name type="scientific">Angiostrongylus costaricensis</name>
    <name type="common">Nematode worm</name>
    <dbReference type="NCBI Taxonomy" id="334426"/>
    <lineage>
        <taxon>Eukaryota</taxon>
        <taxon>Metazoa</taxon>
        <taxon>Ecdysozoa</taxon>
        <taxon>Nematoda</taxon>
        <taxon>Chromadorea</taxon>
        <taxon>Rhabditida</taxon>
        <taxon>Rhabditina</taxon>
        <taxon>Rhabditomorpha</taxon>
        <taxon>Strongyloidea</taxon>
        <taxon>Metastrongylidae</taxon>
        <taxon>Angiostrongylus</taxon>
    </lineage>
</organism>
<name>A0A0R3PI32_ANGCS</name>
<reference evidence="3" key="1">
    <citation type="submission" date="2017-02" db="UniProtKB">
        <authorList>
            <consortium name="WormBaseParasite"/>
        </authorList>
    </citation>
    <scope>IDENTIFICATION</scope>
</reference>
<dbReference type="Proteomes" id="UP000267027">
    <property type="component" value="Unassembled WGS sequence"/>
</dbReference>